<accession>A0A0K8RRU4</accession>
<dbReference type="AlphaFoldDB" id="A0A0K8RRU4"/>
<dbReference type="EMBL" id="GADI01000185">
    <property type="protein sequence ID" value="JAA73623.1"/>
    <property type="molecule type" value="mRNA"/>
</dbReference>
<name>A0A0K8RRU4_IXORI</name>
<reference evidence="1" key="1">
    <citation type="submission" date="2012-12" db="EMBL/GenBank/DDBJ databases">
        <title>Identification and characterization of a phenylalanine ammonia-lyase gene family in Isatis indigotica Fort.</title>
        <authorList>
            <person name="Liu Q."/>
            <person name="Chen J."/>
            <person name="Zhou X."/>
            <person name="Di P."/>
            <person name="Xiao Y."/>
            <person name="Xuan H."/>
            <person name="Zhang L."/>
            <person name="Chen W."/>
        </authorList>
    </citation>
    <scope>NUCLEOTIDE SEQUENCE</scope>
    <source>
        <tissue evidence="1">Salivary gland</tissue>
    </source>
</reference>
<evidence type="ECO:0000313" key="1">
    <source>
        <dbReference type="EMBL" id="JAA73623.1"/>
    </source>
</evidence>
<organism evidence="1">
    <name type="scientific">Ixodes ricinus</name>
    <name type="common">Common tick</name>
    <name type="synonym">Acarus ricinus</name>
    <dbReference type="NCBI Taxonomy" id="34613"/>
    <lineage>
        <taxon>Eukaryota</taxon>
        <taxon>Metazoa</taxon>
        <taxon>Ecdysozoa</taxon>
        <taxon>Arthropoda</taxon>
        <taxon>Chelicerata</taxon>
        <taxon>Arachnida</taxon>
        <taxon>Acari</taxon>
        <taxon>Parasitiformes</taxon>
        <taxon>Ixodida</taxon>
        <taxon>Ixodoidea</taxon>
        <taxon>Ixodidae</taxon>
        <taxon>Ixodinae</taxon>
        <taxon>Ixodes</taxon>
    </lineage>
</organism>
<proteinExistence type="evidence at transcript level"/>
<sequence length="112" mass="12205">MSGVRIWWMPRKTAIPSTPRTIARAIALDQLATSAPCYPMPGSAVKKRRDSTLTQRLAGVSVLCTADAEVTGTTFYPCHSVRNAAFGHIAVEMKNMCHVLTAAVRKTPTQYV</sequence>
<protein>
    <submittedName>
        <fullName evidence="1">Putative salivary kunitz domain protein</fullName>
    </submittedName>
</protein>
<feature type="non-terminal residue" evidence="1">
    <location>
        <position position="112"/>
    </location>
</feature>